<dbReference type="GO" id="GO:0007309">
    <property type="term" value="P:oocyte axis specification"/>
    <property type="evidence" value="ECO:0007669"/>
    <property type="project" value="TreeGrafter"/>
</dbReference>
<dbReference type="OMA" id="QMGCNAS"/>
<keyword evidence="3 5" id="KW-0853">WD repeat</keyword>
<evidence type="ECO:0000256" key="4">
    <source>
        <dbReference type="ARBA" id="ARBA00022737"/>
    </source>
</evidence>
<keyword evidence="4" id="KW-0677">Repeat</keyword>
<dbReference type="KEGG" id="phu:Phum_PHUM022330"/>
<dbReference type="Gene3D" id="2.130.10.10">
    <property type="entry name" value="YVTN repeat-like/Quinoprotein amine dehydrogenase"/>
    <property type="match status" value="1"/>
</dbReference>
<dbReference type="Pfam" id="PF00400">
    <property type="entry name" value="WD40"/>
    <property type="match status" value="3"/>
</dbReference>
<keyword evidence="8" id="KW-1185">Reference proteome</keyword>
<dbReference type="PANTHER" id="PTHR46853:SF1">
    <property type="entry name" value="METHYLOSOME PROTEIN 50"/>
    <property type="match status" value="1"/>
</dbReference>
<evidence type="ECO:0000256" key="2">
    <source>
        <dbReference type="ARBA" id="ARBA00022490"/>
    </source>
</evidence>
<reference evidence="6" key="2">
    <citation type="submission" date="2007-04" db="EMBL/GenBank/DDBJ databases">
        <title>The genome of the human body louse.</title>
        <authorList>
            <consortium name="The Human Body Louse Genome Consortium"/>
            <person name="Kirkness E."/>
            <person name="Walenz B."/>
            <person name="Hass B."/>
            <person name="Bruggner R."/>
            <person name="Strausberg R."/>
        </authorList>
    </citation>
    <scope>NUCLEOTIDE SEQUENCE</scope>
    <source>
        <strain evidence="6">USDA</strain>
    </source>
</reference>
<dbReference type="EMBL" id="DS234996">
    <property type="protein sequence ID" value="EEB10166.1"/>
    <property type="molecule type" value="Genomic_DNA"/>
</dbReference>
<evidence type="ECO:0000313" key="7">
    <source>
        <dbReference type="EnsemblMetazoa" id="PHUM022330-PA"/>
    </source>
</evidence>
<dbReference type="eggNOG" id="KOG0284">
    <property type="taxonomic scope" value="Eukaryota"/>
</dbReference>
<gene>
    <name evidence="7" type="primary">8233866</name>
    <name evidence="6" type="ORF">Phum_PHUM022330</name>
</gene>
<keyword evidence="2" id="KW-0963">Cytoplasm</keyword>
<evidence type="ECO:0000256" key="1">
    <source>
        <dbReference type="ARBA" id="ARBA00004496"/>
    </source>
</evidence>
<evidence type="ECO:0000313" key="6">
    <source>
        <dbReference type="EMBL" id="EEB10166.1"/>
    </source>
</evidence>
<name>E0V9W0_PEDHC</name>
<dbReference type="HOGENOM" id="CLU_051285_0_0_1"/>
<dbReference type="RefSeq" id="XP_002422904.1">
    <property type="nucleotide sequence ID" value="XM_002422859.1"/>
</dbReference>
<dbReference type="EnsemblMetazoa" id="PHUM022330-RA">
    <property type="protein sequence ID" value="PHUM022330-PA"/>
    <property type="gene ID" value="PHUM022330"/>
</dbReference>
<dbReference type="SMART" id="SM00320">
    <property type="entry name" value="WD40"/>
    <property type="match status" value="4"/>
</dbReference>
<dbReference type="PROSITE" id="PS00678">
    <property type="entry name" value="WD_REPEATS_1"/>
    <property type="match status" value="1"/>
</dbReference>
<dbReference type="InParanoid" id="E0V9W0"/>
<dbReference type="SUPFAM" id="SSF50978">
    <property type="entry name" value="WD40 repeat-like"/>
    <property type="match status" value="1"/>
</dbReference>
<proteinExistence type="predicted"/>
<sequence>METQDELYQTEPNLLAETYRNQSVNDKPRQIEKHFDFIDISEDGLMLLGTSNLCGRIWSGSIWIYKDYPTEPDIEKCLAGIELESSISSGLWLDGCKKIVIGCDTGRLHFLSFNIQNGQKDKHYFGTDGIVSEHDDSIVTLDFLNDKSKIISGGYDMNIVVWNIETLSSEKSYCPGHSHIVSSVSAQSQQHNIFASTSLDGTCLIWDIRLDKPASLLAENDCGFTASSWIGESLIALGSNNGTISLMDVRMKQELDKNPCSSRSIFKFKYNYELERLAVCADELNVYVFSIKENKITNIYESNQHEDFVRGLAWNQTTNNLYSCGWDSKIYCHDMSNIKINDESNVPEKG</sequence>
<reference evidence="6" key="1">
    <citation type="submission" date="2007-04" db="EMBL/GenBank/DDBJ databases">
        <title>Annotation of Pediculus humanus corporis strain USDA.</title>
        <authorList>
            <person name="Kirkness E."/>
            <person name="Hannick L."/>
            <person name="Hass B."/>
            <person name="Bruggner R."/>
            <person name="Lawson D."/>
            <person name="Bidwell S."/>
            <person name="Joardar V."/>
            <person name="Caler E."/>
            <person name="Walenz B."/>
            <person name="Inman J."/>
            <person name="Schobel S."/>
            <person name="Galinsky K."/>
            <person name="Amedeo P."/>
            <person name="Strausberg R."/>
        </authorList>
    </citation>
    <scope>NUCLEOTIDE SEQUENCE</scope>
    <source>
        <strain evidence="6">USDA</strain>
    </source>
</reference>
<dbReference type="InterPro" id="IPR052139">
    <property type="entry name" value="Methylosome_Comp_WDR77"/>
</dbReference>
<dbReference type="PANTHER" id="PTHR46853">
    <property type="entry name" value="METHYLOSOME PROTEIN 50"/>
    <property type="match status" value="1"/>
</dbReference>
<evidence type="ECO:0000256" key="3">
    <source>
        <dbReference type="ARBA" id="ARBA00022574"/>
    </source>
</evidence>
<feature type="repeat" description="WD" evidence="5">
    <location>
        <begin position="131"/>
        <end position="172"/>
    </location>
</feature>
<dbReference type="FunCoup" id="E0V9W0">
    <property type="interactions" value="334"/>
</dbReference>
<dbReference type="InterPro" id="IPR015943">
    <property type="entry name" value="WD40/YVTN_repeat-like_dom_sf"/>
</dbReference>
<dbReference type="VEuPathDB" id="VectorBase:PHUM022330"/>
<accession>E0V9W0</accession>
<organism>
    <name type="scientific">Pediculus humanus subsp. corporis</name>
    <name type="common">Body louse</name>
    <dbReference type="NCBI Taxonomy" id="121224"/>
    <lineage>
        <taxon>Eukaryota</taxon>
        <taxon>Metazoa</taxon>
        <taxon>Ecdysozoa</taxon>
        <taxon>Arthropoda</taxon>
        <taxon>Hexapoda</taxon>
        <taxon>Insecta</taxon>
        <taxon>Pterygota</taxon>
        <taxon>Neoptera</taxon>
        <taxon>Paraneoptera</taxon>
        <taxon>Psocodea</taxon>
        <taxon>Troctomorpha</taxon>
        <taxon>Phthiraptera</taxon>
        <taxon>Anoplura</taxon>
        <taxon>Pediculidae</taxon>
        <taxon>Pediculus</taxon>
    </lineage>
</organism>
<dbReference type="GO" id="GO:0034709">
    <property type="term" value="C:methylosome"/>
    <property type="evidence" value="ECO:0007669"/>
    <property type="project" value="TreeGrafter"/>
</dbReference>
<protein>
    <submittedName>
        <fullName evidence="6 7">Methylosome protein, putative</fullName>
    </submittedName>
</protein>
<dbReference type="InterPro" id="IPR036322">
    <property type="entry name" value="WD40_repeat_dom_sf"/>
</dbReference>
<dbReference type="GeneID" id="8233866"/>
<dbReference type="STRING" id="121224.E0V9W0"/>
<dbReference type="AlphaFoldDB" id="E0V9W0"/>
<evidence type="ECO:0000256" key="5">
    <source>
        <dbReference type="PROSITE-ProRule" id="PRU00221"/>
    </source>
</evidence>
<dbReference type="InterPro" id="IPR019775">
    <property type="entry name" value="WD40_repeat_CS"/>
</dbReference>
<dbReference type="CTD" id="8233866"/>
<dbReference type="InterPro" id="IPR001680">
    <property type="entry name" value="WD40_rpt"/>
</dbReference>
<comment type="subcellular location">
    <subcellularLocation>
        <location evidence="1">Cytoplasm</location>
    </subcellularLocation>
</comment>
<dbReference type="PROSITE" id="PS50294">
    <property type="entry name" value="WD_REPEATS_REGION"/>
    <property type="match status" value="1"/>
</dbReference>
<feature type="repeat" description="WD" evidence="5">
    <location>
        <begin position="174"/>
        <end position="209"/>
    </location>
</feature>
<dbReference type="OrthoDB" id="10260946at2759"/>
<evidence type="ECO:0000313" key="8">
    <source>
        <dbReference type="Proteomes" id="UP000009046"/>
    </source>
</evidence>
<dbReference type="PROSITE" id="PS50082">
    <property type="entry name" value="WD_REPEATS_2"/>
    <property type="match status" value="2"/>
</dbReference>
<dbReference type="EMBL" id="AAZO01000263">
    <property type="status" value="NOT_ANNOTATED_CDS"/>
    <property type="molecule type" value="Genomic_DNA"/>
</dbReference>
<dbReference type="Proteomes" id="UP000009046">
    <property type="component" value="Unassembled WGS sequence"/>
</dbReference>
<reference evidence="7" key="3">
    <citation type="submission" date="2020-05" db="UniProtKB">
        <authorList>
            <consortium name="EnsemblMetazoa"/>
        </authorList>
    </citation>
    <scope>IDENTIFICATION</scope>
    <source>
        <strain evidence="7">USDA</strain>
    </source>
</reference>